<evidence type="ECO:0000256" key="1">
    <source>
        <dbReference type="SAM" id="MobiDB-lite"/>
    </source>
</evidence>
<evidence type="ECO:0000313" key="3">
    <source>
        <dbReference type="EMBL" id="QLF71649.1"/>
    </source>
</evidence>
<accession>A0ABX6QT14</accession>
<dbReference type="InterPro" id="IPR043824">
    <property type="entry name" value="DUF5801"/>
</dbReference>
<sequence>MSIEDPRQSAFENIAAAPEFETELSRDLGSSAEHQTEIEVAQAQIETPATDTTGRIQPTPVEEIPSRIAPDQNNTVRLPVTVSIDELRVNGPDLVLVQENGTEITIVNGAARIPTFIIADVELPQQALFAALEGSNINVAAGPDGSFSAQARSDSNGGDFDDNPYGAGPGFLDLVGLLGDTSFGDASRNGEILGIDGVPSIPFPLTVPFLFDEALLADGIVVNERFSGILPFDPGPNAGTITGIAFVGASNIDEEGAGLQTLSGFTSGGLPISIETFPVPTDGSVLNFLALRGVDAAGNAIFTITIDNRATGAFTFELVGKHDHPDAGQNDLADLLRLGFTYTVTDLDGDFAVGNFSIDIQDDAPLRGEEFSATVEDEAVNGGNDENDDALSGAASGNLNIRWGADDANTNSGGNGDRSVAFTNNIVVVSGAFGEALTSLGEPVRFAVVNGVLVGYTGEAAPDAFSVAALPPNVVFYVSVSDNLQGSYTFTLVKPLDHAAVEGENPLSLTFNYTATDSDGDAISGQFTVNVRDDVPIIDAPETGLVDEDFLPDGNSDKVQLPQASAARIEREAKFEQVPAEQEGTRTSGNLNIRWGADNGNALENGGNTSIANDRAVYFTQASIDALVEQGLTSDGLALRYDIRDNGTGLVAFQEGEGAGEGVVFSVTLSDTVTGRFDFTLSGNLDHPTKGTSPAEEDLPIRFDFVARDSDGDTASSSFIVEVNDDSPIFRSNTESVSLDEEDIPALSGNVGDSYAGSGEGDDLSSSDDDGFNPGNGGRAASGNLNISWGADSADARSVVFTSVGLGEGFTNGQPIRVFQQDAEREADLTHKGQTVRTWISPDAMTIIGYVGSVEGNGEPSPSQTVFSAVLDDNGTGSYIFTLFKSLDHAAGGREDDVRIDFGIRTTDSDGDSVTSGFSVTIDDDAPVLSGRKESRIVDEDDISTLRDGFPGGSLGTSPDDGKKDGSYTGNPIGSKTGPAFISGSLANLIKGGADEGVEFTFINEGAARAALTSFGLSSKGVELSYDIQGRTLYAYDNDAGNSGYGEGDRLVFKLTVQKDGSYEFELLDQLDHDKPEAGKNENFGLQGSDLDAIDFGAVIQATDKDGDSITLGGAFEIQIRDDVPEVKSRNTSKTLIIDETAGSQKGDDEVAGPLNLFAAVKANNPVSSMQGPQYAQQKGLVVATGKEGADDDATVTWALKLNGQNGLDSGLKTTDGRSIFLSLEDGLIVGRYDSPNDGNRVTNDEDPAAFALHLSNNGTLSIVQYVAIKHDDREDHDESNDPFKDKGPIQQTLAGKIKAVVTVEDFDGDKAVDEVEVGGRIVFEDDGPRVGENALVQLEDDDLKPHGIEYGPGDDAAPKNTTGALNFDFGADGGSIRLLTDGAPEGFDYHRGQDGSLLIKQGDVTVVTVTVDSATGAYKVVQNAAIKHPSLDGSPDDNTENNVEFTVRYRVTDGDGDSVVGQLKINVDDDSPVIDVDLKKNASIIIDETDGDRAPGEGDPKGGNLGTVTVCANDLFTEKFAFGADGAAATKAKLYALSVSVNGVDSGLVDARTDMKVVLVNENDVIKGRAGSVEGLLVFEVKVNASTGDVTVTQFRAVEHGDAKNANELSEPMLANKLLLTATVTDGDGDSTSDSVDLGSIIRFQDDAPRIGSNKLVVLEDDDLKPNGIDGGHGDDAAPKNARGILSHDFGADGGSIALTGVKLPKDLGFKVASNSGSELVVTQTQGDKDIPVLKVVINSQTGAYEVTQLAAIRHPSMNGQGGDNKENNVDFEIRYTVTDGDGDKAYGKLDITIDDDMPDPKVTVPTGTLAVHDETAGLQENDSDGRFPGTVPNAGGDPIGIARSESAIVNVDPRYGADGPGSISYAIGVPGDSISSGLFTTSGEPITLFEVSPTLVVGRYDGEDNGSSVGPKDPAAFAIHIDPVTGVVTIAQYVALKHPDGGDSHNELLALGKDKLRVTVTVEDADGDKVSERVEIGNKIGFRDDGPSIELRAGDDTHIVLETQERDTTNGIDTSTVAFNEVFSQSAQSGADGVRGLDPLRYRLDLMNGSVSSDLKSNGQDITLYKVDGKIYGSTASGSTDAIKSAAVFSISVDDLGNVTLTQFQKIDHSVPDSSGPYTNDVLVLKDGLVTLTVSQSITDGDGDTASSSAYVDLGGNIRFQDDGPSVSTAAPVVAMVDEDGLLTGNADDNLDGEAEGYEQVLFEGDPGALRSLFNFGADGVHASEAVTLKQFEGSDGSGFKSKGQDVLIKLEGGKLIGYVAEKPDVSDERVVFELEVKADGSYTFKLAGQIDHPTLDDATGDNSENTVRLDLSAYIVGKDGDGDTVALTPGKFVIDIVDDIPVHADKAVCLEIDAPFVIDPVPAKVANIVLVLDTSGSIDDRLSVMQKQVEDLLKEFGDSGAKDVRVHIVEFAGDARAVGTYDLIKDGQLVQVELDEAISDVRALDEVGGTNYEAGMQQALEWIEGVPSKTINVTSKLKEFDANANGRGEGNTDMAFIIGHGSTQIALVSGWVAPANQAGHLRSADGHVVNGWGVNGDGRGNVSHDLEPNSPHEVLRFDFGTFNDFDNGGAYENRGGFNGIPVTSATFNLDHEANSGSTNFEYKAYFVDGSEPQTATLSVRGDNAPLTIVGLDGNAGKQIAYIEFRVTSGRGDVDLDSVETAPVPPGTIPNADINKLIFISDGEPNMTNDNDDVSANEAISAIGNEVTAIETAGNRGQLDQKFTIEAFGIKVGLDGLKILDRVEGEGGQATEIKGSDTLTDVMSDLINELGGTTGQPPREVSKTFDLADLVKVGADKDLAFDFKAGTSGSQVTLAGIAMIYTTAGNLLTATAAGNKVFELEIERDGHGTFTLYRPLGSEDVSIDFSSIIEAKDADGDSITLAANQFVVKIDAPDAPFANDDRIITNVGLNSEFSIPKWVLLANDEAEASLDITALTGRQGLGARLGSGDQGIRVTDRGEDGGNFDYTITDGRQSATGSVTVQQVEALRGGSGDDIILARSSVTPTAQTTTIKFAPSYDKGDVVSITVDGVTYTHVVKENGRTAEQVYDALKGEKVQRIRLEESLASKGVRWAKDLVNGEVILTGGPGKANAFELSAEIDNSNDSAKPWITSVDFTDDGHWMSDGDSLSLIINGRAYTAQEALGKHQTEDQYFDSAANKLLEIVNGLPGVNVEFDSAKNTILVKTDFPAEVDAKTSNHWGYWPVEVQEGSARSDQNAPVVHTSTYASDGGYELMGLAGDDILIGSDGDDVINGGAGEDILVGGKGADVFVFDAHALDDLKVGDLIADYNSQEGDVLDISGLLDSLLGSSAGNDAREDAVSVTQESGNTIVSVDHDGQTHDLAILQNYGGAVKILFDDNHSVGIDPTNT</sequence>
<dbReference type="InterPro" id="IPR036465">
    <property type="entry name" value="vWFA_dom_sf"/>
</dbReference>
<dbReference type="CDD" id="cd00198">
    <property type="entry name" value="vWFA"/>
    <property type="match status" value="1"/>
</dbReference>
<evidence type="ECO:0000259" key="2">
    <source>
        <dbReference type="PROSITE" id="PS50234"/>
    </source>
</evidence>
<dbReference type="InterPro" id="IPR019960">
    <property type="entry name" value="T1SS_VCA0849"/>
</dbReference>
<dbReference type="InterPro" id="IPR001343">
    <property type="entry name" value="Hemolysn_Ca-bd"/>
</dbReference>
<dbReference type="RefSeq" id="WP_179028221.1">
    <property type="nucleotide sequence ID" value="NZ_CP058351.1"/>
</dbReference>
<dbReference type="InterPro" id="IPR002035">
    <property type="entry name" value="VWF_A"/>
</dbReference>
<dbReference type="InterPro" id="IPR018511">
    <property type="entry name" value="Hemolysin-typ_Ca-bd_CS"/>
</dbReference>
<feature type="domain" description="VWFA" evidence="2">
    <location>
        <begin position="2370"/>
        <end position="2550"/>
    </location>
</feature>
<feature type="compositionally biased region" description="Acidic residues" evidence="1">
    <location>
        <begin position="760"/>
        <end position="771"/>
    </location>
</feature>
<feature type="region of interest" description="Disordered" evidence="1">
    <location>
        <begin position="943"/>
        <end position="970"/>
    </location>
</feature>
<dbReference type="SUPFAM" id="SSF53300">
    <property type="entry name" value="vWA-like"/>
    <property type="match status" value="1"/>
</dbReference>
<dbReference type="InterPro" id="IPR019959">
    <property type="entry name" value="T1SS-143_rpt-cont_dom"/>
</dbReference>
<dbReference type="InterPro" id="IPR011049">
    <property type="entry name" value="Serralysin-like_metalloprot_C"/>
</dbReference>
<feature type="region of interest" description="Disordered" evidence="1">
    <location>
        <begin position="735"/>
        <end position="779"/>
    </location>
</feature>
<dbReference type="NCBIfam" id="TIGR03661">
    <property type="entry name" value="T1SS_VCA0849"/>
    <property type="match status" value="1"/>
</dbReference>
<protein>
    <submittedName>
        <fullName evidence="3">VWA domain-containing protein</fullName>
    </submittedName>
</protein>
<evidence type="ECO:0000313" key="4">
    <source>
        <dbReference type="Proteomes" id="UP000308530"/>
    </source>
</evidence>
<dbReference type="PROSITE" id="PS50234">
    <property type="entry name" value="VWFA"/>
    <property type="match status" value="1"/>
</dbReference>
<reference evidence="3 4" key="1">
    <citation type="submission" date="2020-06" db="EMBL/GenBank/DDBJ databases">
        <title>Genome sequence of Rhizobium sp strain ADMK78.</title>
        <authorList>
            <person name="Rahi P."/>
        </authorList>
    </citation>
    <scope>NUCLEOTIDE SEQUENCE [LARGE SCALE GENOMIC DNA]</scope>
    <source>
        <strain evidence="3 4">ADMK78</strain>
        <plasmid evidence="3 4">pPRADMK78_01</plasmid>
    </source>
</reference>
<dbReference type="PROSITE" id="PS00330">
    <property type="entry name" value="HEMOLYSIN_CALCIUM"/>
    <property type="match status" value="2"/>
</dbReference>
<keyword evidence="4" id="KW-1185">Reference proteome</keyword>
<organism evidence="3 4">
    <name type="scientific">Peteryoungia desertarenae</name>
    <dbReference type="NCBI Taxonomy" id="1813451"/>
    <lineage>
        <taxon>Bacteria</taxon>
        <taxon>Pseudomonadati</taxon>
        <taxon>Pseudomonadota</taxon>
        <taxon>Alphaproteobacteria</taxon>
        <taxon>Hyphomicrobiales</taxon>
        <taxon>Rhizobiaceae</taxon>
        <taxon>Peteryoungia</taxon>
    </lineage>
</organism>
<dbReference type="SUPFAM" id="SSF51120">
    <property type="entry name" value="beta-Roll"/>
    <property type="match status" value="1"/>
</dbReference>
<geneLocation type="plasmid" evidence="3 4">
    <name>pPRADMK78_01</name>
</geneLocation>
<dbReference type="Gene3D" id="3.40.50.410">
    <property type="entry name" value="von Willebrand factor, type A domain"/>
    <property type="match status" value="1"/>
</dbReference>
<keyword evidence="3" id="KW-0614">Plasmid</keyword>
<dbReference type="Proteomes" id="UP000308530">
    <property type="component" value="Plasmid pPRADMK78_01"/>
</dbReference>
<dbReference type="Pfam" id="PF13519">
    <property type="entry name" value="VWA_2"/>
    <property type="match status" value="1"/>
</dbReference>
<dbReference type="NCBIfam" id="TIGR03660">
    <property type="entry name" value="T1SS_rpt_143"/>
    <property type="match status" value="2"/>
</dbReference>
<dbReference type="Pfam" id="PF00353">
    <property type="entry name" value="HemolysinCabind"/>
    <property type="match status" value="1"/>
</dbReference>
<dbReference type="Pfam" id="PF19116">
    <property type="entry name" value="DUF5801"/>
    <property type="match status" value="7"/>
</dbReference>
<name>A0ABX6QT14_9HYPH</name>
<proteinExistence type="predicted"/>
<dbReference type="EMBL" id="CP058351">
    <property type="protein sequence ID" value="QLF71649.1"/>
    <property type="molecule type" value="Genomic_DNA"/>
</dbReference>
<gene>
    <name evidence="3" type="ORF">FE840_018540</name>
</gene>
<dbReference type="PRINTS" id="PR00313">
    <property type="entry name" value="CABNDNGRPT"/>
</dbReference>